<dbReference type="EMBL" id="DSLG01000002">
    <property type="protein sequence ID" value="HEA86732.1"/>
    <property type="molecule type" value="Genomic_DNA"/>
</dbReference>
<evidence type="ECO:0000256" key="13">
    <source>
        <dbReference type="ARBA" id="ARBA00023180"/>
    </source>
</evidence>
<dbReference type="PANTHER" id="PTHR43078">
    <property type="entry name" value="UDP-GLUCURONIC ACID DECARBOXYLASE-RELATED"/>
    <property type="match status" value="1"/>
</dbReference>
<evidence type="ECO:0000256" key="6">
    <source>
        <dbReference type="ARBA" id="ARBA00022692"/>
    </source>
</evidence>
<evidence type="ECO:0000256" key="1">
    <source>
        <dbReference type="ARBA" id="ARBA00001911"/>
    </source>
</evidence>
<dbReference type="SUPFAM" id="SSF51735">
    <property type="entry name" value="NAD(P)-binding Rossmann-fold domains"/>
    <property type="match status" value="1"/>
</dbReference>
<keyword evidence="14" id="KW-0456">Lyase</keyword>
<evidence type="ECO:0000256" key="3">
    <source>
        <dbReference type="ARBA" id="ARBA00005100"/>
    </source>
</evidence>
<dbReference type="EC" id="4.1.1.35" evidence="5"/>
<evidence type="ECO:0000256" key="7">
    <source>
        <dbReference type="ARBA" id="ARBA00022793"/>
    </source>
</evidence>
<keyword evidence="10" id="KW-0520">NAD</keyword>
<accession>A0A7C1NB02</accession>
<evidence type="ECO:0000256" key="8">
    <source>
        <dbReference type="ARBA" id="ARBA00022968"/>
    </source>
</evidence>
<evidence type="ECO:0000256" key="5">
    <source>
        <dbReference type="ARBA" id="ARBA00012290"/>
    </source>
</evidence>
<keyword evidence="13" id="KW-0325">Glycoprotein</keyword>
<keyword evidence="9" id="KW-1133">Transmembrane helix</keyword>
<evidence type="ECO:0000259" key="15">
    <source>
        <dbReference type="Pfam" id="PF16363"/>
    </source>
</evidence>
<dbReference type="InterPro" id="IPR044516">
    <property type="entry name" value="UXS-like"/>
</dbReference>
<dbReference type="InterPro" id="IPR036291">
    <property type="entry name" value="NAD(P)-bd_dom_sf"/>
</dbReference>
<evidence type="ECO:0000256" key="12">
    <source>
        <dbReference type="ARBA" id="ARBA00023136"/>
    </source>
</evidence>
<keyword evidence="8" id="KW-0735">Signal-anchor</keyword>
<evidence type="ECO:0000256" key="10">
    <source>
        <dbReference type="ARBA" id="ARBA00023027"/>
    </source>
</evidence>
<keyword evidence="11" id="KW-0333">Golgi apparatus</keyword>
<proteinExistence type="inferred from homology"/>
<comment type="caution">
    <text evidence="16">The sequence shown here is derived from an EMBL/GenBank/DDBJ whole genome shotgun (WGS) entry which is preliminary data.</text>
</comment>
<protein>
    <recommendedName>
        <fullName evidence="5">UDP-glucuronate decarboxylase</fullName>
        <ecNumber evidence="5">4.1.1.35</ecNumber>
    </recommendedName>
</protein>
<dbReference type="GO" id="GO:0070403">
    <property type="term" value="F:NAD+ binding"/>
    <property type="evidence" value="ECO:0007669"/>
    <property type="project" value="InterPro"/>
</dbReference>
<dbReference type="FunFam" id="3.40.50.720:FF:000065">
    <property type="entry name" value="UDP-glucuronic acid decarboxylase 1"/>
    <property type="match status" value="1"/>
</dbReference>
<evidence type="ECO:0000256" key="9">
    <source>
        <dbReference type="ARBA" id="ARBA00022989"/>
    </source>
</evidence>
<keyword evidence="6" id="KW-0812">Transmembrane</keyword>
<organism evidence="16">
    <name type="scientific">candidate division WOR-3 bacterium</name>
    <dbReference type="NCBI Taxonomy" id="2052148"/>
    <lineage>
        <taxon>Bacteria</taxon>
        <taxon>Bacteria division WOR-3</taxon>
    </lineage>
</organism>
<dbReference type="CDD" id="cd05230">
    <property type="entry name" value="UGD_SDR_e"/>
    <property type="match status" value="1"/>
</dbReference>
<comment type="similarity">
    <text evidence="4">Belongs to the NAD(P)-dependent epimerase/dehydratase family. UDP-glucuronic acid decarboxylase subfamily.</text>
</comment>
<keyword evidence="7" id="KW-0210">Decarboxylase</keyword>
<dbReference type="UniPathway" id="UPA00796">
    <property type="reaction ID" value="UER00771"/>
</dbReference>
<reference evidence="16" key="1">
    <citation type="journal article" date="2020" name="mSystems">
        <title>Genome- and Community-Level Interaction Insights into Carbon Utilization and Element Cycling Functions of Hydrothermarchaeota in Hydrothermal Sediment.</title>
        <authorList>
            <person name="Zhou Z."/>
            <person name="Liu Y."/>
            <person name="Xu W."/>
            <person name="Pan J."/>
            <person name="Luo Z.H."/>
            <person name="Li M."/>
        </authorList>
    </citation>
    <scope>NUCLEOTIDE SEQUENCE [LARGE SCALE GENOMIC DNA]</scope>
    <source>
        <strain evidence="16">SpSt-265</strain>
    </source>
</reference>
<dbReference type="GO" id="GO:0042732">
    <property type="term" value="P:D-xylose metabolic process"/>
    <property type="evidence" value="ECO:0007669"/>
    <property type="project" value="InterPro"/>
</dbReference>
<evidence type="ECO:0000256" key="4">
    <source>
        <dbReference type="ARBA" id="ARBA00007505"/>
    </source>
</evidence>
<evidence type="ECO:0000256" key="2">
    <source>
        <dbReference type="ARBA" id="ARBA00004447"/>
    </source>
</evidence>
<evidence type="ECO:0000313" key="16">
    <source>
        <dbReference type="EMBL" id="HEA86732.1"/>
    </source>
</evidence>
<dbReference type="PANTHER" id="PTHR43078:SF6">
    <property type="entry name" value="UDP-GLUCURONIC ACID DECARBOXYLASE 1"/>
    <property type="match status" value="1"/>
</dbReference>
<evidence type="ECO:0000256" key="11">
    <source>
        <dbReference type="ARBA" id="ARBA00023034"/>
    </source>
</evidence>
<dbReference type="Gene3D" id="3.40.50.720">
    <property type="entry name" value="NAD(P)-binding Rossmann-like Domain"/>
    <property type="match status" value="1"/>
</dbReference>
<dbReference type="GO" id="GO:0005737">
    <property type="term" value="C:cytoplasm"/>
    <property type="evidence" value="ECO:0007669"/>
    <property type="project" value="TreeGrafter"/>
</dbReference>
<comment type="pathway">
    <text evidence="3">Nucleotide-sugar biosynthesis; UDP-alpha-D-xylose biosynthesis; UDP-alpha-D-xylose from UDP-alpha-D-glucuronate: step 1/1.</text>
</comment>
<dbReference type="Pfam" id="PF16363">
    <property type="entry name" value="GDP_Man_Dehyd"/>
    <property type="match status" value="1"/>
</dbReference>
<dbReference type="AlphaFoldDB" id="A0A7C1NB02"/>
<comment type="subcellular location">
    <subcellularLocation>
        <location evidence="2">Golgi apparatus</location>
        <location evidence="2">Golgi stack membrane</location>
        <topology evidence="2">Single-pass type II membrane protein</topology>
    </subcellularLocation>
</comment>
<dbReference type="GO" id="GO:0048040">
    <property type="term" value="F:UDP-glucuronate decarboxylase activity"/>
    <property type="evidence" value="ECO:0007669"/>
    <property type="project" value="UniProtKB-EC"/>
</dbReference>
<sequence length="322" mass="36559">MNRPEKRLVVIAGGAGFLGSHLCEFMLKKGFKVICLDNLITGNYDNISHLHRCSDFEFIEADIVDFNKIRILNKLTPNIIFNLASPASPKDYYIYPIETLKAGSQGTLNLLEIARTNNAIFVQASTSEVYGDPLVNPQPESYWGNVNPTGPRSVYDEAKRFAEALTMSYHRVYTVPVRIARIFNTYGPRMKFDDGRVIPSLIYQALTHQPLTILGTGRQTRSFCYVSDMIIGLYRLLRCSDPHPINLGNPHEVTILQLAQSIKKLTHSDSPYKFLPAPPDDPKRRNPDITRAVKLIGWTPKVELEKGLLLTIKWFKRNLKIR</sequence>
<dbReference type="InterPro" id="IPR016040">
    <property type="entry name" value="NAD(P)-bd_dom"/>
</dbReference>
<feature type="domain" description="NAD(P)-binding" evidence="15">
    <location>
        <begin position="11"/>
        <end position="308"/>
    </location>
</feature>
<evidence type="ECO:0000256" key="14">
    <source>
        <dbReference type="ARBA" id="ARBA00023239"/>
    </source>
</evidence>
<keyword evidence="12" id="KW-0472">Membrane</keyword>
<comment type="cofactor">
    <cofactor evidence="1">
        <name>NAD(+)</name>
        <dbReference type="ChEBI" id="CHEBI:57540"/>
    </cofactor>
</comment>
<name>A0A7C1NB02_UNCW3</name>
<gene>
    <name evidence="16" type="ORF">ENP94_01825</name>
</gene>
<dbReference type="GO" id="GO:0033320">
    <property type="term" value="P:UDP-D-xylose biosynthetic process"/>
    <property type="evidence" value="ECO:0007669"/>
    <property type="project" value="UniProtKB-UniPathway"/>
</dbReference>